<dbReference type="GO" id="GO:0003677">
    <property type="term" value="F:DNA binding"/>
    <property type="evidence" value="ECO:0007669"/>
    <property type="project" value="UniProtKB-KW"/>
</dbReference>
<gene>
    <name evidence="3" type="ORF">H9846_00670</name>
</gene>
<dbReference type="AlphaFoldDB" id="A0A9D1XYK7"/>
<reference evidence="3" key="1">
    <citation type="journal article" date="2021" name="PeerJ">
        <title>Extensive microbial diversity within the chicken gut microbiome revealed by metagenomics and culture.</title>
        <authorList>
            <person name="Gilroy R."/>
            <person name="Ravi A."/>
            <person name="Getino M."/>
            <person name="Pursley I."/>
            <person name="Horton D.L."/>
            <person name="Alikhan N.F."/>
            <person name="Baker D."/>
            <person name="Gharbi K."/>
            <person name="Hall N."/>
            <person name="Watson M."/>
            <person name="Adriaenssens E.M."/>
            <person name="Foster-Nyarko E."/>
            <person name="Jarju S."/>
            <person name="Secka A."/>
            <person name="Antonio M."/>
            <person name="Oren A."/>
            <person name="Chaudhuri R.R."/>
            <person name="La Ragione R."/>
            <person name="Hildebrand F."/>
            <person name="Pallen M.J."/>
        </authorList>
    </citation>
    <scope>NUCLEOTIDE SEQUENCE</scope>
    <source>
        <strain evidence="3">ChiHecec2B26-7398</strain>
    </source>
</reference>
<dbReference type="GO" id="GO:0003700">
    <property type="term" value="F:DNA-binding transcription factor activity"/>
    <property type="evidence" value="ECO:0007669"/>
    <property type="project" value="TreeGrafter"/>
</dbReference>
<dbReference type="SMART" id="SM00530">
    <property type="entry name" value="HTH_XRE"/>
    <property type="match status" value="1"/>
</dbReference>
<dbReference type="Pfam" id="PF01381">
    <property type="entry name" value="HTH_3"/>
    <property type="match status" value="1"/>
</dbReference>
<dbReference type="PROSITE" id="PS50943">
    <property type="entry name" value="HTH_CROC1"/>
    <property type="match status" value="1"/>
</dbReference>
<comment type="caution">
    <text evidence="3">The sequence shown here is derived from an EMBL/GenBank/DDBJ whole genome shotgun (WGS) entry which is preliminary data.</text>
</comment>
<sequence length="124" mass="13758">MACDTNLNREVGLRLRALREQQMLTRERLAEYADISVQFLADIETGRKGMTVQTLRKLAVSLHCSADDIVFGPQEWPAGAGTAPPGLAQLTPRQAAVLHDMALLMAKWFPHEWAGEAHSEEAYV</sequence>
<organism evidence="3 4">
    <name type="scientific">Candidatus Gemmiger excrementipullorum</name>
    <dbReference type="NCBI Taxonomy" id="2838610"/>
    <lineage>
        <taxon>Bacteria</taxon>
        <taxon>Bacillati</taxon>
        <taxon>Bacillota</taxon>
        <taxon>Clostridia</taxon>
        <taxon>Eubacteriales</taxon>
        <taxon>Gemmiger</taxon>
    </lineage>
</organism>
<evidence type="ECO:0000259" key="2">
    <source>
        <dbReference type="PROSITE" id="PS50943"/>
    </source>
</evidence>
<keyword evidence="1" id="KW-0238">DNA-binding</keyword>
<evidence type="ECO:0000313" key="4">
    <source>
        <dbReference type="Proteomes" id="UP000886751"/>
    </source>
</evidence>
<protein>
    <submittedName>
        <fullName evidence="3">Helix-turn-helix transcriptional regulator</fullName>
    </submittedName>
</protein>
<accession>A0A9D1XYK7</accession>
<evidence type="ECO:0000256" key="1">
    <source>
        <dbReference type="ARBA" id="ARBA00023125"/>
    </source>
</evidence>
<proteinExistence type="predicted"/>
<dbReference type="EMBL" id="DXEI01000014">
    <property type="protein sequence ID" value="HIX93963.1"/>
    <property type="molecule type" value="Genomic_DNA"/>
</dbReference>
<evidence type="ECO:0000313" key="3">
    <source>
        <dbReference type="EMBL" id="HIX93963.1"/>
    </source>
</evidence>
<dbReference type="InterPro" id="IPR001387">
    <property type="entry name" value="Cro/C1-type_HTH"/>
</dbReference>
<name>A0A9D1XYK7_9FIRM</name>
<dbReference type="SUPFAM" id="SSF47413">
    <property type="entry name" value="lambda repressor-like DNA-binding domains"/>
    <property type="match status" value="1"/>
</dbReference>
<dbReference type="CDD" id="cd00093">
    <property type="entry name" value="HTH_XRE"/>
    <property type="match status" value="1"/>
</dbReference>
<dbReference type="PANTHER" id="PTHR46797">
    <property type="entry name" value="HTH-TYPE TRANSCRIPTIONAL REGULATOR"/>
    <property type="match status" value="1"/>
</dbReference>
<dbReference type="Gene3D" id="1.10.260.40">
    <property type="entry name" value="lambda repressor-like DNA-binding domains"/>
    <property type="match status" value="1"/>
</dbReference>
<dbReference type="InterPro" id="IPR050807">
    <property type="entry name" value="TransReg_Diox_bact_type"/>
</dbReference>
<dbReference type="InterPro" id="IPR010982">
    <property type="entry name" value="Lambda_DNA-bd_dom_sf"/>
</dbReference>
<feature type="domain" description="HTH cro/C1-type" evidence="2">
    <location>
        <begin position="15"/>
        <end position="69"/>
    </location>
</feature>
<dbReference type="PANTHER" id="PTHR46797:SF1">
    <property type="entry name" value="METHYLPHOSPHONATE SYNTHASE"/>
    <property type="match status" value="1"/>
</dbReference>
<reference evidence="3" key="2">
    <citation type="submission" date="2021-04" db="EMBL/GenBank/DDBJ databases">
        <authorList>
            <person name="Gilroy R."/>
        </authorList>
    </citation>
    <scope>NUCLEOTIDE SEQUENCE</scope>
    <source>
        <strain evidence="3">ChiHecec2B26-7398</strain>
    </source>
</reference>
<dbReference type="Proteomes" id="UP000886751">
    <property type="component" value="Unassembled WGS sequence"/>
</dbReference>
<dbReference type="GO" id="GO:0005829">
    <property type="term" value="C:cytosol"/>
    <property type="evidence" value="ECO:0007669"/>
    <property type="project" value="TreeGrafter"/>
</dbReference>